<evidence type="ECO:0000313" key="4">
    <source>
        <dbReference type="Proteomes" id="UP000006329"/>
    </source>
</evidence>
<dbReference type="InterPro" id="IPR010090">
    <property type="entry name" value="Phage_tape_meas"/>
</dbReference>
<reference evidence="3" key="1">
    <citation type="submission" date="2012-10" db="EMBL/GenBank/DDBJ databases">
        <authorList>
            <person name="Harkins D.M."/>
            <person name="Durkin A.S."/>
            <person name="Brinkac L.M."/>
            <person name="Haft D.H."/>
            <person name="Selengut J.D."/>
            <person name="Sanka R."/>
            <person name="DePew J."/>
            <person name="Purushe J."/>
            <person name="Matthias M.A."/>
            <person name="Vinetz J.M."/>
            <person name="Sutton G.G."/>
            <person name="Nierman W.C."/>
            <person name="Fouts D.E."/>
        </authorList>
    </citation>
    <scope>NUCLEOTIDE SEQUENCE [LARGE SCALE GENOMIC DNA]</scope>
    <source>
        <strain evidence="3">MOR084</strain>
    </source>
</reference>
<feature type="transmembrane region" description="Helical" evidence="1">
    <location>
        <begin position="484"/>
        <end position="506"/>
    </location>
</feature>
<dbReference type="Pfam" id="PF10145">
    <property type="entry name" value="PhageMin_Tail"/>
    <property type="match status" value="1"/>
</dbReference>
<dbReference type="Proteomes" id="UP000006329">
    <property type="component" value="Unassembled WGS sequence"/>
</dbReference>
<evidence type="ECO:0000313" key="3">
    <source>
        <dbReference type="EMBL" id="EKO32794.1"/>
    </source>
</evidence>
<proteinExistence type="predicted"/>
<sequence length="874" mass="94233">MDSSLFELGVVITLRDYASNKIDEINNKWDAMKLKLGETHTEVVKMESAINNLKVGGALIGAGLAVGSLTMSFVNARMETSKLEGNLKSLGLTSTEVGNITKSAYSMSSALGESTDSILSGVYDIKSAVNDLNGTELVGFTQSILDTTIATKGNFGELSKLFGMAYHQFKHLYSDMDNVQFGKNLANDIAWASNVYRADGNSIQQAMESIGSKAASLKISLEEQSAVLGTLLNSMQPGPAGTTFRAFLTNLGEGFSKLGLNAYQADGKLKNTANLLGEIKKKFGDALDLKESDVIKKAFGTDEAVQFINTLLPKTDALGKDIKTIVDLSQNQDYHFLDIAKQANLESLPTQIQRASEGWENFQKIIGKGIEDSGLKTVISLFANGLVVVNDFLAQNPKIAEFTGTFLMLVTAASLGAGAFLVIKGAWTAFTVAMNVGLVSNPFGWIVLGVVGAVAGIALLITYWDEIKNAAVSAWTWITDTWAGLGGFVKLLVGGLLPFIGIPLLIHEHWSTIRDFLTTIWDGIVFAGSKIKSMWNDSPSWFKGLAYGLALLTLPVTWMIAIPALIIYHWDTLKNFATGFISQILDAFNSLPYGVKEALILAFVNPFLGIGSLVWSALSNVIGNIRNRMKESGAGLFNAFGLGILDSISDLKTTVNTVMSVIARFLPHSNADEGPLSNLTGSGSAFVDTFALGMKQRRTILATTMTDVVSSFDQKVETAKNYGLKFVDTFKDGVLSGVNTIKNGMNTLWEKGVSPTTNKSDAKEGPLSKTSNFGRSFVSTYVSGIETETPRLKPVMQRFNEALAPEKGIIRRLKEESNDEDGGVFSGKKGSNITIGSLIGQMVVGGGRENKRQIGEILADALFDELDRYEEVLA</sequence>
<keyword evidence="1" id="KW-0812">Transmembrane</keyword>
<dbReference type="NCBIfam" id="TIGR01760">
    <property type="entry name" value="tape_meas_TP901"/>
    <property type="match status" value="1"/>
</dbReference>
<protein>
    <submittedName>
        <fullName evidence="3">Tail tape measure protein, TIGR01760 family</fullName>
    </submittedName>
</protein>
<evidence type="ECO:0000259" key="2">
    <source>
        <dbReference type="Pfam" id="PF10145"/>
    </source>
</evidence>
<dbReference type="RefSeq" id="WP_004485105.1">
    <property type="nucleotide sequence ID" value="NZ_AHON02000063.1"/>
</dbReference>
<keyword evidence="1" id="KW-0472">Membrane</keyword>
<feature type="domain" description="Phage tail tape measure protein" evidence="2">
    <location>
        <begin position="104"/>
        <end position="300"/>
    </location>
</feature>
<feature type="transmembrane region" description="Helical" evidence="1">
    <location>
        <begin position="402"/>
        <end position="423"/>
    </location>
</feature>
<keyword evidence="1" id="KW-1133">Transmembrane helix</keyword>
<comment type="caution">
    <text evidence="3">The sequence shown here is derived from an EMBL/GenBank/DDBJ whole genome shotgun (WGS) entry which is preliminary data.</text>
</comment>
<feature type="transmembrane region" description="Helical" evidence="1">
    <location>
        <begin position="443"/>
        <end position="464"/>
    </location>
</feature>
<keyword evidence="4" id="KW-1185">Reference proteome</keyword>
<dbReference type="EMBL" id="AHON02000063">
    <property type="protein sequence ID" value="EKO32794.1"/>
    <property type="molecule type" value="Genomic_DNA"/>
</dbReference>
<name>A0A0E2BBS7_9LEPT</name>
<gene>
    <name evidence="3" type="ORF">LEP1GSC179_2996</name>
</gene>
<organism evidence="3 4">
    <name type="scientific">Leptospira santarosai str. MOR084</name>
    <dbReference type="NCBI Taxonomy" id="1049984"/>
    <lineage>
        <taxon>Bacteria</taxon>
        <taxon>Pseudomonadati</taxon>
        <taxon>Spirochaetota</taxon>
        <taxon>Spirochaetia</taxon>
        <taxon>Leptospirales</taxon>
        <taxon>Leptospiraceae</taxon>
        <taxon>Leptospira</taxon>
    </lineage>
</organism>
<accession>A0A0E2BBS7</accession>
<dbReference type="AlphaFoldDB" id="A0A0E2BBS7"/>
<feature type="transmembrane region" description="Helical" evidence="1">
    <location>
        <begin position="598"/>
        <end position="622"/>
    </location>
</feature>
<evidence type="ECO:0000256" key="1">
    <source>
        <dbReference type="SAM" id="Phobius"/>
    </source>
</evidence>
<feature type="transmembrane region" description="Helical" evidence="1">
    <location>
        <begin position="544"/>
        <end position="570"/>
    </location>
</feature>